<feature type="domain" description="Homeobox" evidence="12">
    <location>
        <begin position="215"/>
        <end position="275"/>
    </location>
</feature>
<feature type="DNA-binding region" description="Homeobox" evidence="9">
    <location>
        <begin position="217"/>
        <end position="276"/>
    </location>
</feature>
<dbReference type="GO" id="GO:0003677">
    <property type="term" value="F:DNA binding"/>
    <property type="evidence" value="ECO:0007669"/>
    <property type="project" value="UniProtKB-UniRule"/>
</dbReference>
<comment type="subcellular location">
    <subcellularLocation>
        <location evidence="1 9 10">Nucleus</location>
    </subcellularLocation>
</comment>
<comment type="caution">
    <text evidence="13">The sequence shown here is derived from an EMBL/GenBank/DDBJ whole genome shotgun (WGS) entry which is preliminary data.</text>
</comment>
<evidence type="ECO:0000259" key="12">
    <source>
        <dbReference type="PROSITE" id="PS50071"/>
    </source>
</evidence>
<dbReference type="InterPro" id="IPR022067">
    <property type="entry name" value="HoxA13_N"/>
</dbReference>
<keyword evidence="4" id="KW-0805">Transcription regulation</keyword>
<dbReference type="InterPro" id="IPR001356">
    <property type="entry name" value="HD"/>
</dbReference>
<dbReference type="Pfam" id="PF00046">
    <property type="entry name" value="Homeodomain"/>
    <property type="match status" value="1"/>
</dbReference>
<dbReference type="PANTHER" id="PTHR45804">
    <property type="entry name" value="SEGMENTATION PROTEIN FUSHI TARAZU-LIKE PROTEIN"/>
    <property type="match status" value="1"/>
</dbReference>
<dbReference type="SUPFAM" id="SSF46689">
    <property type="entry name" value="Homeodomain-like"/>
    <property type="match status" value="1"/>
</dbReference>
<keyword evidence="6 9" id="KW-0371">Homeobox</keyword>
<evidence type="ECO:0000256" key="2">
    <source>
        <dbReference type="ARBA" id="ARBA00006317"/>
    </source>
</evidence>
<evidence type="ECO:0000256" key="5">
    <source>
        <dbReference type="ARBA" id="ARBA00023125"/>
    </source>
</evidence>
<accession>A0AAD4Y4T7</accession>
<dbReference type="GO" id="GO:0000981">
    <property type="term" value="F:DNA-binding transcription factor activity, RNA polymerase II-specific"/>
    <property type="evidence" value="ECO:0007669"/>
    <property type="project" value="InterPro"/>
</dbReference>
<proteinExistence type="inferred from homology"/>
<keyword evidence="7" id="KW-0804">Transcription</keyword>
<evidence type="ECO:0000256" key="1">
    <source>
        <dbReference type="ARBA" id="ARBA00004123"/>
    </source>
</evidence>
<reference evidence="13" key="1">
    <citation type="submission" date="2022-03" db="EMBL/GenBank/DDBJ databases">
        <title>Genomic analyses of argali, domestic sheep and their hybrids provide insights into chromosomal evolution, heterosis and genetic basis of agronomic traits.</title>
        <authorList>
            <person name="Li M."/>
        </authorList>
    </citation>
    <scope>NUCLEOTIDE SEQUENCE</scope>
    <source>
        <strain evidence="13">CAU-MHL-2022a</strain>
        <tissue evidence="13">Skin</tissue>
    </source>
</reference>
<dbReference type="CDD" id="cd00086">
    <property type="entry name" value="homeodomain"/>
    <property type="match status" value="1"/>
</dbReference>
<evidence type="ECO:0000256" key="3">
    <source>
        <dbReference type="ARBA" id="ARBA00022473"/>
    </source>
</evidence>
<dbReference type="Pfam" id="PF12284">
    <property type="entry name" value="HoxA13_N"/>
    <property type="match status" value="1"/>
</dbReference>
<evidence type="ECO:0000313" key="14">
    <source>
        <dbReference type="Proteomes" id="UP001214576"/>
    </source>
</evidence>
<organism evidence="13 14">
    <name type="scientific">Ovis ammon polii</name>
    <dbReference type="NCBI Taxonomy" id="230172"/>
    <lineage>
        <taxon>Eukaryota</taxon>
        <taxon>Metazoa</taxon>
        <taxon>Chordata</taxon>
        <taxon>Craniata</taxon>
        <taxon>Vertebrata</taxon>
        <taxon>Euteleostomi</taxon>
        <taxon>Mammalia</taxon>
        <taxon>Eutheria</taxon>
        <taxon>Laurasiatheria</taxon>
        <taxon>Artiodactyla</taxon>
        <taxon>Ruminantia</taxon>
        <taxon>Pecora</taxon>
        <taxon>Bovidae</taxon>
        <taxon>Caprinae</taxon>
        <taxon>Ovis</taxon>
    </lineage>
</organism>
<keyword evidence="3" id="KW-0217">Developmental protein</keyword>
<keyword evidence="8 9" id="KW-0539">Nucleus</keyword>
<feature type="region of interest" description="Disordered" evidence="11">
    <location>
        <begin position="349"/>
        <end position="369"/>
    </location>
</feature>
<dbReference type="PANTHER" id="PTHR45804:SF6">
    <property type="entry name" value="HOMEOBOX PROTEIN HOX-B13"/>
    <property type="match status" value="1"/>
</dbReference>
<dbReference type="Proteomes" id="UP001214576">
    <property type="component" value="Unassembled WGS sequence"/>
</dbReference>
<protein>
    <recommendedName>
        <fullName evidence="12">Homeobox domain-containing protein</fullName>
    </recommendedName>
</protein>
<dbReference type="EMBL" id="JAKZEL010000020">
    <property type="protein sequence ID" value="KAI4533471.1"/>
    <property type="molecule type" value="Genomic_DNA"/>
</dbReference>
<evidence type="ECO:0000256" key="9">
    <source>
        <dbReference type="PROSITE-ProRule" id="PRU00108"/>
    </source>
</evidence>
<dbReference type="AlphaFoldDB" id="A0AAD4Y4T7"/>
<dbReference type="InterPro" id="IPR051003">
    <property type="entry name" value="AP_axis_regulatory_Homeobox"/>
</dbReference>
<evidence type="ECO:0000256" key="7">
    <source>
        <dbReference type="ARBA" id="ARBA00023163"/>
    </source>
</evidence>
<evidence type="ECO:0000256" key="11">
    <source>
        <dbReference type="SAM" id="MobiDB-lite"/>
    </source>
</evidence>
<keyword evidence="14" id="KW-1185">Reference proteome</keyword>
<dbReference type="PROSITE" id="PS50071">
    <property type="entry name" value="HOMEOBOX_2"/>
    <property type="match status" value="1"/>
</dbReference>
<comment type="similarity">
    <text evidence="2">Belongs to the Abd-B homeobox family.</text>
</comment>
<gene>
    <name evidence="13" type="ORF">MG293_016490</name>
</gene>
<evidence type="ECO:0000313" key="13">
    <source>
        <dbReference type="EMBL" id="KAI4533471.1"/>
    </source>
</evidence>
<dbReference type="Gene3D" id="1.10.10.60">
    <property type="entry name" value="Homeodomain-like"/>
    <property type="match status" value="1"/>
</dbReference>
<evidence type="ECO:0000256" key="10">
    <source>
        <dbReference type="RuleBase" id="RU000682"/>
    </source>
</evidence>
<name>A0AAD4Y4T7_OVIAM</name>
<dbReference type="FunFam" id="1.10.10.60:FF:000084">
    <property type="entry name" value="Homeobox protein Hox-D13"/>
    <property type="match status" value="1"/>
</dbReference>
<evidence type="ECO:0000256" key="6">
    <source>
        <dbReference type="ARBA" id="ARBA00023155"/>
    </source>
</evidence>
<dbReference type="PROSITE" id="PS00027">
    <property type="entry name" value="HOMEOBOX_1"/>
    <property type="match status" value="1"/>
</dbReference>
<evidence type="ECO:0000256" key="8">
    <source>
        <dbReference type="ARBA" id="ARBA00023242"/>
    </source>
</evidence>
<dbReference type="GO" id="GO:0005634">
    <property type="term" value="C:nucleus"/>
    <property type="evidence" value="ECO:0007669"/>
    <property type="project" value="UniProtKB-SubCell"/>
</dbReference>
<dbReference type="InterPro" id="IPR009057">
    <property type="entry name" value="Homeodomain-like_sf"/>
</dbReference>
<sequence length="420" mass="46213">MEPGNYTTLDGAKEIEGLLGAGGSRNLVTHSPLTSHPASAPTLLPAVNYGPLDLPGSAEPPKQCHPCPGMPQGASPAPVPYGYFGGGYYSCRVSRSSLKPCAQAATLAAYPAETPASGEEYPSRPTEFAFYPGYPGPYQPMASYLDVSVVQTLGAPGEPRHDSLLPVDSYQPWALTGGWNSQMCCQGEQNPPAPFWKAAFADSSAQHPPDGCAFRRGRKKRIPYSKGQLRELEREYSANKFITKDKRRKISAATSLSERQITIWFQNRRVKEKKVLAKPKVRESRALRHSEVGAGPAPSLRAHRIPALALAERARVLCSRFSEQDPLILLLSRMLFSLKRQNSVVELEPDHKHSFTPPEGKLDRDGEGVEEKVAKEDCGRIRNARDPAFSHPSLHCFSHGVRRFVFRGNFARSAFLKSDY</sequence>
<feature type="compositionally biased region" description="Basic and acidic residues" evidence="11">
    <location>
        <begin position="360"/>
        <end position="369"/>
    </location>
</feature>
<dbReference type="SMART" id="SM00389">
    <property type="entry name" value="HOX"/>
    <property type="match status" value="1"/>
</dbReference>
<evidence type="ECO:0000256" key="4">
    <source>
        <dbReference type="ARBA" id="ARBA00023015"/>
    </source>
</evidence>
<keyword evidence="5 9" id="KW-0238">DNA-binding</keyword>
<dbReference type="InterPro" id="IPR017970">
    <property type="entry name" value="Homeobox_CS"/>
</dbReference>